<evidence type="ECO:0000256" key="6">
    <source>
        <dbReference type="ARBA" id="ARBA00022692"/>
    </source>
</evidence>
<dbReference type="HOGENOM" id="CLU_019602_1_4_9"/>
<dbReference type="Gene3D" id="1.10.3720.10">
    <property type="entry name" value="MetI-like"/>
    <property type="match status" value="1"/>
</dbReference>
<dbReference type="Pfam" id="PF00528">
    <property type="entry name" value="BPD_transp_1"/>
    <property type="match status" value="1"/>
</dbReference>
<evidence type="ECO:0000256" key="8">
    <source>
        <dbReference type="ARBA" id="ARBA00022989"/>
    </source>
</evidence>
<dbReference type="eggNOG" id="COG0765">
    <property type="taxonomic scope" value="Bacteria"/>
</dbReference>
<keyword evidence="5" id="KW-0533">Nickel</keyword>
<evidence type="ECO:0000256" key="10">
    <source>
        <dbReference type="ARBA" id="ARBA00023136"/>
    </source>
</evidence>
<dbReference type="Proteomes" id="UP000001383">
    <property type="component" value="Chromosome"/>
</dbReference>
<dbReference type="PANTHER" id="PTHR30614">
    <property type="entry name" value="MEMBRANE COMPONENT OF AMINO ACID ABC TRANSPORTER"/>
    <property type="match status" value="1"/>
</dbReference>
<keyword evidence="7" id="KW-0029">Amino-acid transport</keyword>
<evidence type="ECO:0000256" key="2">
    <source>
        <dbReference type="ARBA" id="ARBA00009306"/>
    </source>
</evidence>
<protein>
    <submittedName>
        <fullName evidence="13">ABC-type amino acid transport system permease component</fullName>
    </submittedName>
</protein>
<evidence type="ECO:0000256" key="4">
    <source>
        <dbReference type="ARBA" id="ARBA00022475"/>
    </source>
</evidence>
<reference evidence="13 14" key="1">
    <citation type="journal article" date="2009" name="J. Bacteriol.">
        <title>Complete genome sequence of Macrococcus caseolyticus strain JCSCS5402, reflecting the ancestral genome of the human-pathogenic staphylococci.</title>
        <authorList>
            <person name="Baba T."/>
            <person name="Kuwahara-Arai K."/>
            <person name="Uchiyama I."/>
            <person name="Takeuchi F."/>
            <person name="Ito T."/>
            <person name="Hiramatsu K."/>
        </authorList>
    </citation>
    <scope>NUCLEOTIDE SEQUENCE [LARGE SCALE GENOMIC DNA]</scope>
    <source>
        <strain evidence="13 14">JCSC5402</strain>
    </source>
</reference>
<evidence type="ECO:0000313" key="13">
    <source>
        <dbReference type="EMBL" id="BAH18131.1"/>
    </source>
</evidence>
<keyword evidence="10 11" id="KW-0472">Membrane</keyword>
<dbReference type="NCBIfam" id="TIGR01726">
    <property type="entry name" value="HEQRo_perm_3TM"/>
    <property type="match status" value="1"/>
</dbReference>
<feature type="domain" description="ABC transmembrane type-1" evidence="12">
    <location>
        <begin position="31"/>
        <end position="229"/>
    </location>
</feature>
<accession>B9E7G3</accession>
<dbReference type="InterPro" id="IPR000515">
    <property type="entry name" value="MetI-like"/>
</dbReference>
<keyword evidence="8 11" id="KW-1133">Transmembrane helix</keyword>
<dbReference type="FunFam" id="1.10.3720.10:FF:000009">
    <property type="entry name" value="Amino acid ABC transporter permease"/>
    <property type="match status" value="1"/>
</dbReference>
<keyword evidence="4" id="KW-1003">Cell membrane</keyword>
<evidence type="ECO:0000313" key="14">
    <source>
        <dbReference type="Proteomes" id="UP000001383"/>
    </source>
</evidence>
<dbReference type="AlphaFoldDB" id="B9E7G3"/>
<evidence type="ECO:0000256" key="3">
    <source>
        <dbReference type="ARBA" id="ARBA00022448"/>
    </source>
</evidence>
<feature type="transmembrane region" description="Helical" evidence="11">
    <location>
        <begin position="33"/>
        <end position="57"/>
    </location>
</feature>
<feature type="transmembrane region" description="Helical" evidence="11">
    <location>
        <begin position="69"/>
        <end position="91"/>
    </location>
</feature>
<name>B9E7G3_MACCJ</name>
<comment type="similarity">
    <text evidence="2 11">Belongs to the binding-protein-dependent transport system permease family.</text>
</comment>
<keyword evidence="3 11" id="KW-0813">Transport</keyword>
<dbReference type="SUPFAM" id="SSF161098">
    <property type="entry name" value="MetI-like"/>
    <property type="match status" value="1"/>
</dbReference>
<dbReference type="PROSITE" id="PS50928">
    <property type="entry name" value="ABC_TM1"/>
    <property type="match status" value="1"/>
</dbReference>
<dbReference type="InterPro" id="IPR035906">
    <property type="entry name" value="MetI-like_sf"/>
</dbReference>
<keyword evidence="6 11" id="KW-0812">Transmembrane</keyword>
<feature type="transmembrane region" description="Helical" evidence="11">
    <location>
        <begin position="163"/>
        <end position="190"/>
    </location>
</feature>
<feature type="transmembrane region" description="Helical" evidence="11">
    <location>
        <begin position="103"/>
        <end position="125"/>
    </location>
</feature>
<dbReference type="GO" id="GO:0043190">
    <property type="term" value="C:ATP-binding cassette (ABC) transporter complex"/>
    <property type="evidence" value="ECO:0007669"/>
    <property type="project" value="InterPro"/>
</dbReference>
<feature type="transmembrane region" description="Helical" evidence="11">
    <location>
        <begin position="210"/>
        <end position="232"/>
    </location>
</feature>
<dbReference type="GO" id="GO:0015675">
    <property type="term" value="P:nickel cation transport"/>
    <property type="evidence" value="ECO:0007669"/>
    <property type="project" value="UniProtKB-KW"/>
</dbReference>
<dbReference type="InterPro" id="IPR043429">
    <property type="entry name" value="ArtM/GltK/GlnP/TcyL/YhdX-like"/>
</dbReference>
<comment type="subcellular location">
    <subcellularLocation>
        <location evidence="1 11">Cell membrane</location>
        <topology evidence="1 11">Multi-pass membrane protein</topology>
    </subcellularLocation>
</comment>
<sequence>MAKMFLKLNEEQLHALDAAKQAFEPMLWGLIKYSIPITIATFIIGLIIAIITALMRVSRNKFARSIARIYVSIIRGTPMLVQLFIIFYGIPEVGRLITGNPDIKLNIAPVVAAIIGLSLNVGAYASEIIRGGILSIPDGQKEAAYSIGMSEWMTMKRIVLPQAIRVSIPALGNTFLSLIKDTSLLGFILVAEMFRKAQEVAATTYEFLSIYVLVGLMYWIVCFIISVVQGQYESRIERKYQR</sequence>
<evidence type="ECO:0000256" key="9">
    <source>
        <dbReference type="ARBA" id="ARBA00023112"/>
    </source>
</evidence>
<evidence type="ECO:0000256" key="11">
    <source>
        <dbReference type="RuleBase" id="RU363032"/>
    </source>
</evidence>
<dbReference type="InterPro" id="IPR010065">
    <property type="entry name" value="AA_ABC_transptr_permease_3TM"/>
</dbReference>
<dbReference type="STRING" id="458233.MCCL_1424"/>
<keyword evidence="9" id="KW-0921">Nickel transport</keyword>
<proteinExistence type="inferred from homology"/>
<gene>
    <name evidence="13" type="ordered locus">MCCL_1424</name>
</gene>
<evidence type="ECO:0000256" key="1">
    <source>
        <dbReference type="ARBA" id="ARBA00004651"/>
    </source>
</evidence>
<dbReference type="GO" id="GO:0015184">
    <property type="term" value="F:L-cystine transmembrane transporter activity"/>
    <property type="evidence" value="ECO:0007669"/>
    <property type="project" value="TreeGrafter"/>
</dbReference>
<dbReference type="EMBL" id="AP009484">
    <property type="protein sequence ID" value="BAH18131.1"/>
    <property type="molecule type" value="Genomic_DNA"/>
</dbReference>
<evidence type="ECO:0000259" key="12">
    <source>
        <dbReference type="PROSITE" id="PS50928"/>
    </source>
</evidence>
<keyword evidence="9" id="KW-0406">Ion transport</keyword>
<dbReference type="KEGG" id="mcl:MCCL_1424"/>
<organism evidence="13 14">
    <name type="scientific">Macrococcus caseolyticus (strain JCSC5402)</name>
    <name type="common">Macrococcoides caseolyticum</name>
    <dbReference type="NCBI Taxonomy" id="458233"/>
    <lineage>
        <taxon>Bacteria</taxon>
        <taxon>Bacillati</taxon>
        <taxon>Bacillota</taxon>
        <taxon>Bacilli</taxon>
        <taxon>Bacillales</taxon>
        <taxon>Staphylococcaceae</taxon>
        <taxon>Macrococcoides</taxon>
    </lineage>
</organism>
<evidence type="ECO:0000256" key="7">
    <source>
        <dbReference type="ARBA" id="ARBA00022970"/>
    </source>
</evidence>
<dbReference type="CDD" id="cd06261">
    <property type="entry name" value="TM_PBP2"/>
    <property type="match status" value="1"/>
</dbReference>
<dbReference type="PANTHER" id="PTHR30614:SF0">
    <property type="entry name" value="L-CYSTINE TRANSPORT SYSTEM PERMEASE PROTEIN TCYL"/>
    <property type="match status" value="1"/>
</dbReference>
<evidence type="ECO:0000256" key="5">
    <source>
        <dbReference type="ARBA" id="ARBA00022596"/>
    </source>
</evidence>